<dbReference type="GO" id="GO:0046653">
    <property type="term" value="P:tetrahydrofolate metabolic process"/>
    <property type="evidence" value="ECO:0007669"/>
    <property type="project" value="InterPro"/>
</dbReference>
<feature type="domain" description="FAD dependent oxidoreductase" evidence="5">
    <location>
        <begin position="33"/>
        <end position="380"/>
    </location>
</feature>
<reference evidence="6 7" key="1">
    <citation type="submission" date="2020-08" db="EMBL/GenBank/DDBJ databases">
        <title>Genomic Encyclopedia of Type Strains, Phase IV (KMG-IV): sequencing the most valuable type-strain genomes for metagenomic binning, comparative biology and taxonomic classification.</title>
        <authorList>
            <person name="Goeker M."/>
        </authorList>
    </citation>
    <scope>NUCLEOTIDE SEQUENCE [LARGE SCALE GENOMIC DNA]</scope>
    <source>
        <strain evidence="6 7">DSM 26385</strain>
    </source>
</reference>
<comment type="subcellular location">
    <subcellularLocation>
        <location evidence="1">Cytoplasm</location>
    </subcellularLocation>
</comment>
<evidence type="ECO:0000313" key="6">
    <source>
        <dbReference type="EMBL" id="MBB4101960.1"/>
    </source>
</evidence>
<keyword evidence="2" id="KW-0963">Cytoplasm</keyword>
<proteinExistence type="predicted"/>
<dbReference type="RefSeq" id="WP_183789041.1">
    <property type="nucleotide sequence ID" value="NZ_JACIDU010000002.1"/>
</dbReference>
<sequence>MRYSALSILRNAFSGNRDWKPAWREPEPKSHYDVIVVGGGGHGLSTAYYLAKEFGVRSIAVLEKSYLGSGNIGRNTTIIRSNYLLQGNNPFYELSMQLWEGLEQDFNFNAMVSQRGILNLFHSDGQRDAYRRRGNAMRLHGVDAEILDRTDLYKVAPYLNFDHARFPVLGALRQKRAGTARHDAVAWGYARGADSRGVDLIQHCEVTGIRREGGRVTGVETSRGFIGCNKLALATAGHSSVTAEMAGLTLPIETHVLQAFVSEGLKPVIDTVITYGGGHFYISQSDKGGLVFGADIDMYSSYSQRGNLATVEKTIEEGVSLIPGLSRVRVLRSWGGVMDMTMDGSPIIDKTPLDNLYLNAGWCYGGFKATPASGLCFAHLIAKDEAHPVARALRLDRFQRGLVLDEGGKGPQPNLH</sequence>
<dbReference type="AlphaFoldDB" id="A0A7W6K0N0"/>
<dbReference type="Gene3D" id="3.50.50.60">
    <property type="entry name" value="FAD/NAD(P)-binding domain"/>
    <property type="match status" value="1"/>
</dbReference>
<dbReference type="GO" id="GO:0005737">
    <property type="term" value="C:cytoplasm"/>
    <property type="evidence" value="ECO:0007669"/>
    <property type="project" value="UniProtKB-SubCell"/>
</dbReference>
<dbReference type="SUPFAM" id="SSF51905">
    <property type="entry name" value="FAD/NAD(P)-binding domain"/>
    <property type="match status" value="1"/>
</dbReference>
<protein>
    <submittedName>
        <fullName evidence="6">Sarcosine oxidase subunit beta</fullName>
        <ecNumber evidence="6">1.5.3.1</ecNumber>
    </submittedName>
</protein>
<dbReference type="GO" id="GO:0008115">
    <property type="term" value="F:sarcosine oxidase activity"/>
    <property type="evidence" value="ECO:0007669"/>
    <property type="project" value="UniProtKB-EC"/>
</dbReference>
<evidence type="ECO:0000313" key="7">
    <source>
        <dbReference type="Proteomes" id="UP000584824"/>
    </source>
</evidence>
<dbReference type="Pfam" id="PF01266">
    <property type="entry name" value="DAO"/>
    <property type="match status" value="1"/>
</dbReference>
<name>A0A7W6K0N0_9HYPH</name>
<dbReference type="PANTHER" id="PTHR13847">
    <property type="entry name" value="SARCOSINE DEHYDROGENASE-RELATED"/>
    <property type="match status" value="1"/>
</dbReference>
<organism evidence="6 7">
    <name type="scientific">Allorhizobium borbori</name>
    <dbReference type="NCBI Taxonomy" id="485907"/>
    <lineage>
        <taxon>Bacteria</taxon>
        <taxon>Pseudomonadati</taxon>
        <taxon>Pseudomonadota</taxon>
        <taxon>Alphaproteobacteria</taxon>
        <taxon>Hyphomicrobiales</taxon>
        <taxon>Rhizobiaceae</taxon>
        <taxon>Rhizobium/Agrobacterium group</taxon>
        <taxon>Allorhizobium</taxon>
    </lineage>
</organism>
<dbReference type="EMBL" id="JACIDU010000002">
    <property type="protein sequence ID" value="MBB4101960.1"/>
    <property type="molecule type" value="Genomic_DNA"/>
</dbReference>
<dbReference type="Proteomes" id="UP000584824">
    <property type="component" value="Unassembled WGS sequence"/>
</dbReference>
<dbReference type="Gene3D" id="3.30.9.10">
    <property type="entry name" value="D-Amino Acid Oxidase, subunit A, domain 2"/>
    <property type="match status" value="1"/>
</dbReference>
<evidence type="ECO:0000259" key="5">
    <source>
        <dbReference type="Pfam" id="PF01266"/>
    </source>
</evidence>
<comment type="caution">
    <text evidence="6">The sequence shown here is derived from an EMBL/GenBank/DDBJ whole genome shotgun (WGS) entry which is preliminary data.</text>
</comment>
<dbReference type="EC" id="1.5.3.1" evidence="6"/>
<dbReference type="PANTHER" id="PTHR13847:SF287">
    <property type="entry name" value="FAD-DEPENDENT OXIDOREDUCTASE DOMAIN-CONTAINING PROTEIN 1"/>
    <property type="match status" value="1"/>
</dbReference>
<evidence type="ECO:0000256" key="4">
    <source>
        <dbReference type="ARBA" id="ARBA00023002"/>
    </source>
</evidence>
<dbReference type="InterPro" id="IPR036188">
    <property type="entry name" value="FAD/NAD-bd_sf"/>
</dbReference>
<evidence type="ECO:0000256" key="3">
    <source>
        <dbReference type="ARBA" id="ARBA00022741"/>
    </source>
</evidence>
<dbReference type="GO" id="GO:0000166">
    <property type="term" value="F:nucleotide binding"/>
    <property type="evidence" value="ECO:0007669"/>
    <property type="project" value="UniProtKB-KW"/>
</dbReference>
<keyword evidence="4 6" id="KW-0560">Oxidoreductase</keyword>
<evidence type="ECO:0000256" key="1">
    <source>
        <dbReference type="ARBA" id="ARBA00004496"/>
    </source>
</evidence>
<dbReference type="InterPro" id="IPR006076">
    <property type="entry name" value="FAD-dep_OxRdtase"/>
</dbReference>
<dbReference type="InterPro" id="IPR006278">
    <property type="entry name" value="SoxB"/>
</dbReference>
<accession>A0A7W6K0N0</accession>
<keyword evidence="7" id="KW-1185">Reference proteome</keyword>
<keyword evidence="3" id="KW-0547">Nucleotide-binding</keyword>
<evidence type="ECO:0000256" key="2">
    <source>
        <dbReference type="ARBA" id="ARBA00022490"/>
    </source>
</evidence>
<dbReference type="SUPFAM" id="SSF54373">
    <property type="entry name" value="FAD-linked reductases, C-terminal domain"/>
    <property type="match status" value="1"/>
</dbReference>
<dbReference type="NCBIfam" id="TIGR01373">
    <property type="entry name" value="soxB"/>
    <property type="match status" value="1"/>
</dbReference>
<gene>
    <name evidence="6" type="ORF">GGQ66_000488</name>
</gene>